<dbReference type="AlphaFoldDB" id="A0A4U0U4Q2"/>
<sequence length="477" mass="53919">MALADLFDWGASPLTIGISILVVLSTLLYYVTSRPALPKDAPKLTSISWPVIGSRQFFTKRWEFYQAAKASSKTGNFSFYAGEHTVKRDGSRNPLEKNQTEGSGFTGYFHKRVISLVKGNRLKNGLPKLMQDVRASLDKLAADKTALTDPFESIYGLVFQFTMRTVACNEIADDPALLERCLKLFESIESTATPFTIMYPALPLPAKLQRTWSGAQLYMIFKRIVDARNAEGRRDDDGLQFLMDQGDNVTDIITFVLGALFAGQLNSGINAAWTLVYMINKPEWLSKVRAEVVAMASRYCSDTSAPLKDQLIHVPIEAWESELPLVDFCLKDSIRLQTMGATFRKNVSERSIPINSTEVIPDESYVAWHVGDLHYHPAVYKNPDEWDPSRYMPGREEDKQFQYAWIGWGVGRHPCLGRRFAELENNLTVAFFVAYFDDLKLADERGSERGLPRSDRNNHSARKPSERIWIKYQPAAA</sequence>
<proteinExistence type="inferred from homology"/>
<accession>A0A4U0U4Q2</accession>
<name>A0A4U0U4Q2_9PEZI</name>
<keyword evidence="8" id="KW-1133">Transmembrane helix</keyword>
<dbReference type="Pfam" id="PF00067">
    <property type="entry name" value="p450"/>
    <property type="match status" value="1"/>
</dbReference>
<protein>
    <recommendedName>
        <fullName evidence="11">Cytochrome P450</fullName>
    </recommendedName>
</protein>
<evidence type="ECO:0008006" key="11">
    <source>
        <dbReference type="Google" id="ProtNLM"/>
    </source>
</evidence>
<dbReference type="InterPro" id="IPR036396">
    <property type="entry name" value="Cyt_P450_sf"/>
</dbReference>
<keyword evidence="4 6" id="KW-0479">Metal-binding</keyword>
<evidence type="ECO:0000313" key="10">
    <source>
        <dbReference type="Proteomes" id="UP000308549"/>
    </source>
</evidence>
<feature type="transmembrane region" description="Helical" evidence="8">
    <location>
        <begin position="12"/>
        <end position="31"/>
    </location>
</feature>
<feature type="region of interest" description="Disordered" evidence="7">
    <location>
        <begin position="446"/>
        <end position="465"/>
    </location>
</feature>
<keyword evidence="8" id="KW-0812">Transmembrane</keyword>
<gene>
    <name evidence="9" type="ORF">B0A50_03525</name>
</gene>
<dbReference type="GO" id="GO:0005506">
    <property type="term" value="F:iron ion binding"/>
    <property type="evidence" value="ECO:0007669"/>
    <property type="project" value="InterPro"/>
</dbReference>
<evidence type="ECO:0000256" key="4">
    <source>
        <dbReference type="ARBA" id="ARBA00022723"/>
    </source>
</evidence>
<dbReference type="InterPro" id="IPR050529">
    <property type="entry name" value="CYP450_sterol_14alpha_dmase"/>
</dbReference>
<dbReference type="Gene3D" id="1.10.630.10">
    <property type="entry name" value="Cytochrome P450"/>
    <property type="match status" value="1"/>
</dbReference>
<evidence type="ECO:0000256" key="1">
    <source>
        <dbReference type="ARBA" id="ARBA00001971"/>
    </source>
</evidence>
<dbReference type="InterPro" id="IPR002403">
    <property type="entry name" value="Cyt_P450_E_grp-IV"/>
</dbReference>
<keyword evidence="8" id="KW-0472">Membrane</keyword>
<evidence type="ECO:0000256" key="7">
    <source>
        <dbReference type="SAM" id="MobiDB-lite"/>
    </source>
</evidence>
<dbReference type="PANTHER" id="PTHR24304">
    <property type="entry name" value="CYTOCHROME P450 FAMILY 7"/>
    <property type="match status" value="1"/>
</dbReference>
<dbReference type="PRINTS" id="PR00465">
    <property type="entry name" value="EP450IV"/>
</dbReference>
<keyword evidence="3 6" id="KW-0349">Heme</keyword>
<evidence type="ECO:0000256" key="5">
    <source>
        <dbReference type="ARBA" id="ARBA00023004"/>
    </source>
</evidence>
<dbReference type="SUPFAM" id="SSF48264">
    <property type="entry name" value="Cytochrome P450"/>
    <property type="match status" value="1"/>
</dbReference>
<comment type="similarity">
    <text evidence="2">Belongs to the cytochrome P450 family.</text>
</comment>
<reference evidence="9 10" key="1">
    <citation type="submission" date="2017-03" db="EMBL/GenBank/DDBJ databases">
        <title>Genomes of endolithic fungi from Antarctica.</title>
        <authorList>
            <person name="Coleine C."/>
            <person name="Masonjones S."/>
            <person name="Stajich J.E."/>
        </authorList>
    </citation>
    <scope>NUCLEOTIDE SEQUENCE [LARGE SCALE GENOMIC DNA]</scope>
    <source>
        <strain evidence="9 10">CCFEE 6315</strain>
    </source>
</reference>
<organism evidence="9 10">
    <name type="scientific">Salinomyces thailandicus</name>
    <dbReference type="NCBI Taxonomy" id="706561"/>
    <lineage>
        <taxon>Eukaryota</taxon>
        <taxon>Fungi</taxon>
        <taxon>Dikarya</taxon>
        <taxon>Ascomycota</taxon>
        <taxon>Pezizomycotina</taxon>
        <taxon>Dothideomycetes</taxon>
        <taxon>Dothideomycetidae</taxon>
        <taxon>Mycosphaerellales</taxon>
        <taxon>Teratosphaeriaceae</taxon>
        <taxon>Salinomyces</taxon>
    </lineage>
</organism>
<dbReference type="Proteomes" id="UP000308549">
    <property type="component" value="Unassembled WGS sequence"/>
</dbReference>
<comment type="caution">
    <text evidence="9">The sequence shown here is derived from an EMBL/GenBank/DDBJ whole genome shotgun (WGS) entry which is preliminary data.</text>
</comment>
<evidence type="ECO:0000313" key="9">
    <source>
        <dbReference type="EMBL" id="TKA29512.1"/>
    </source>
</evidence>
<dbReference type="GO" id="GO:0020037">
    <property type="term" value="F:heme binding"/>
    <property type="evidence" value="ECO:0007669"/>
    <property type="project" value="InterPro"/>
</dbReference>
<keyword evidence="5 6" id="KW-0408">Iron</keyword>
<dbReference type="PANTHER" id="PTHR24304:SF2">
    <property type="entry name" value="24-HYDROXYCHOLESTEROL 7-ALPHA-HYDROXYLASE"/>
    <property type="match status" value="1"/>
</dbReference>
<keyword evidence="10" id="KW-1185">Reference proteome</keyword>
<dbReference type="CDD" id="cd00302">
    <property type="entry name" value="cytochrome_P450"/>
    <property type="match status" value="1"/>
</dbReference>
<evidence type="ECO:0000256" key="2">
    <source>
        <dbReference type="ARBA" id="ARBA00010617"/>
    </source>
</evidence>
<evidence type="ECO:0000256" key="6">
    <source>
        <dbReference type="PIRSR" id="PIRSR602403-1"/>
    </source>
</evidence>
<evidence type="ECO:0000256" key="8">
    <source>
        <dbReference type="SAM" id="Phobius"/>
    </source>
</evidence>
<evidence type="ECO:0000256" key="3">
    <source>
        <dbReference type="ARBA" id="ARBA00022617"/>
    </source>
</evidence>
<feature type="binding site" description="axial binding residue" evidence="6">
    <location>
        <position position="415"/>
    </location>
    <ligand>
        <name>heme</name>
        <dbReference type="ChEBI" id="CHEBI:30413"/>
    </ligand>
    <ligandPart>
        <name>Fe</name>
        <dbReference type="ChEBI" id="CHEBI:18248"/>
    </ligandPart>
</feature>
<comment type="cofactor">
    <cofactor evidence="1 6">
        <name>heme</name>
        <dbReference type="ChEBI" id="CHEBI:30413"/>
    </cofactor>
</comment>
<dbReference type="EMBL" id="NAJL01000014">
    <property type="protein sequence ID" value="TKA29512.1"/>
    <property type="molecule type" value="Genomic_DNA"/>
</dbReference>
<dbReference type="OrthoDB" id="1055148at2759"/>
<dbReference type="GO" id="GO:0016705">
    <property type="term" value="F:oxidoreductase activity, acting on paired donors, with incorporation or reduction of molecular oxygen"/>
    <property type="evidence" value="ECO:0007669"/>
    <property type="project" value="InterPro"/>
</dbReference>
<dbReference type="InterPro" id="IPR001128">
    <property type="entry name" value="Cyt_P450"/>
</dbReference>
<dbReference type="GO" id="GO:0004497">
    <property type="term" value="F:monooxygenase activity"/>
    <property type="evidence" value="ECO:0007669"/>
    <property type="project" value="InterPro"/>
</dbReference>